<dbReference type="Gene3D" id="2.40.30.10">
    <property type="entry name" value="Translation factors"/>
    <property type="match status" value="2"/>
</dbReference>
<dbReference type="GO" id="GO:0005525">
    <property type="term" value="F:GTP binding"/>
    <property type="evidence" value="ECO:0007669"/>
    <property type="project" value="UniProtKB-KW"/>
</dbReference>
<dbReference type="SUPFAM" id="SSF50447">
    <property type="entry name" value="Translation proteins"/>
    <property type="match status" value="1"/>
</dbReference>
<dbReference type="Pfam" id="PF22042">
    <property type="entry name" value="EF-G_D2"/>
    <property type="match status" value="1"/>
</dbReference>
<dbReference type="InterPro" id="IPR000178">
    <property type="entry name" value="TF_IF2_bacterial-like"/>
</dbReference>
<keyword evidence="6" id="KW-0342">GTP-binding</keyword>
<dbReference type="InterPro" id="IPR023115">
    <property type="entry name" value="TIF_IF2_dom3"/>
</dbReference>
<protein>
    <recommendedName>
        <fullName evidence="2 7">Translation initiation factor IF-2</fullName>
    </recommendedName>
</protein>
<dbReference type="InterPro" id="IPR015760">
    <property type="entry name" value="TIF_IF2"/>
</dbReference>
<keyword evidence="4" id="KW-0547">Nucleotide-binding</keyword>
<proteinExistence type="inferred from homology"/>
<comment type="similarity">
    <text evidence="1 8">Belongs to the TRAFAC class translation factor GTPase superfamily. Classic translation factor GTPase family. IF-2 subfamily.</text>
</comment>
<dbReference type="PROSITE" id="PS51722">
    <property type="entry name" value="G_TR_2"/>
    <property type="match status" value="1"/>
</dbReference>
<evidence type="ECO:0000256" key="4">
    <source>
        <dbReference type="ARBA" id="ARBA00022741"/>
    </source>
</evidence>
<dbReference type="Gene3D" id="3.40.50.10050">
    <property type="entry name" value="Translation initiation factor IF- 2, domain 3"/>
    <property type="match status" value="1"/>
</dbReference>
<dbReference type="Pfam" id="PF00009">
    <property type="entry name" value="GTP_EFTU"/>
    <property type="match status" value="1"/>
</dbReference>
<name>A0A1G2U460_9BACT</name>
<dbReference type="PANTHER" id="PTHR43381:SF5">
    <property type="entry name" value="TR-TYPE G DOMAIN-CONTAINING PROTEIN"/>
    <property type="match status" value="1"/>
</dbReference>
<evidence type="ECO:0000313" key="11">
    <source>
        <dbReference type="Proteomes" id="UP000179283"/>
    </source>
</evidence>
<dbReference type="Gene3D" id="3.40.50.300">
    <property type="entry name" value="P-loop containing nucleotide triphosphate hydrolases"/>
    <property type="match status" value="1"/>
</dbReference>
<accession>A0A1G2U460</accession>
<dbReference type="PANTHER" id="PTHR43381">
    <property type="entry name" value="TRANSLATION INITIATION FACTOR IF-2-RELATED"/>
    <property type="match status" value="1"/>
</dbReference>
<dbReference type="NCBIfam" id="TIGR00487">
    <property type="entry name" value="IF-2"/>
    <property type="match status" value="1"/>
</dbReference>
<evidence type="ECO:0000256" key="7">
    <source>
        <dbReference type="NCBIfam" id="TIGR00487"/>
    </source>
</evidence>
<dbReference type="CDD" id="cd01887">
    <property type="entry name" value="IF2_eIF5B"/>
    <property type="match status" value="1"/>
</dbReference>
<dbReference type="SUPFAM" id="SSF52156">
    <property type="entry name" value="Initiation factor IF2/eIF5b, domain 3"/>
    <property type="match status" value="1"/>
</dbReference>
<comment type="caution">
    <text evidence="10">The sequence shown here is derived from an EMBL/GenBank/DDBJ whole genome shotgun (WGS) entry which is preliminary data.</text>
</comment>
<evidence type="ECO:0000256" key="6">
    <source>
        <dbReference type="ARBA" id="ARBA00023134"/>
    </source>
</evidence>
<sequence length="499" mass="53885">MNNKKDKKILRPPVVVVMGHIDHGKSTLLDYIRKSNVVDKEAGGITQHISAYEVVHKRDGKDFNITFLDTPGHEAFKSIRSRGASVADIAVLVVSAEDGVKPQTVEALNVIKEAQMPYVVAINKIDKPGANVEKTKQNLAENDVFLEGFGGSVSWGAISAKTGEGVNELLDLLLLVAELEELTGERDAEASGIIIESNMDTKKGISVTAIIKNGTLKKGQFAVSGTSIAPLRIFENFLGKPISEATFSSPVRIIGWDSAPKVGAEFQGVNTKNEALEIVAKNAEAQTTSEQSAGDSESEKTVIPIVIKADSAGSLDALVYEIGKLGNDRVIPKIVLSGIGPLSENDVKSAMTKENSLLISFHTKTDSKAESLAQRLGKEIHSFDIIYKLTEWLAQAVLERTPSIEVEEAVGVAKILKTFSQSKDKQVVGGRVESGIISVGDQVRILRRDAEIVRGRVRELQQTKQKTSSVSEGEFGAMIEAKFEIAMGDKIEALTLVKR</sequence>
<dbReference type="GO" id="GO:0003743">
    <property type="term" value="F:translation initiation factor activity"/>
    <property type="evidence" value="ECO:0007669"/>
    <property type="project" value="UniProtKB-UniRule"/>
</dbReference>
<organism evidence="10 11">
    <name type="scientific">Candidatus Zambryskibacteria bacterium RIFCSPLOWO2_01_FULL_43_17</name>
    <dbReference type="NCBI Taxonomy" id="1802760"/>
    <lineage>
        <taxon>Bacteria</taxon>
        <taxon>Candidatus Zambryskiibacteriota</taxon>
    </lineage>
</organism>
<dbReference type="GO" id="GO:0003924">
    <property type="term" value="F:GTPase activity"/>
    <property type="evidence" value="ECO:0007669"/>
    <property type="project" value="InterPro"/>
</dbReference>
<dbReference type="FunFam" id="3.40.50.300:FF:000019">
    <property type="entry name" value="Translation initiation factor IF-2"/>
    <property type="match status" value="1"/>
</dbReference>
<evidence type="ECO:0000256" key="8">
    <source>
        <dbReference type="RuleBase" id="RU000644"/>
    </source>
</evidence>
<dbReference type="InterPro" id="IPR036925">
    <property type="entry name" value="TIF_IF2_dom3_sf"/>
</dbReference>
<evidence type="ECO:0000313" key="10">
    <source>
        <dbReference type="EMBL" id="OHB04297.1"/>
    </source>
</evidence>
<dbReference type="GO" id="GO:0005737">
    <property type="term" value="C:cytoplasm"/>
    <property type="evidence" value="ECO:0007669"/>
    <property type="project" value="UniProtKB-UniRule"/>
</dbReference>
<dbReference type="InterPro" id="IPR053905">
    <property type="entry name" value="EF-G-like_DII"/>
</dbReference>
<reference evidence="10 11" key="1">
    <citation type="journal article" date="2016" name="Nat. Commun.">
        <title>Thousands of microbial genomes shed light on interconnected biogeochemical processes in an aquifer system.</title>
        <authorList>
            <person name="Anantharaman K."/>
            <person name="Brown C.T."/>
            <person name="Hug L.A."/>
            <person name="Sharon I."/>
            <person name="Castelle C.J."/>
            <person name="Probst A.J."/>
            <person name="Thomas B.C."/>
            <person name="Singh A."/>
            <person name="Wilkins M.J."/>
            <person name="Karaoz U."/>
            <person name="Brodie E.L."/>
            <person name="Williams K.H."/>
            <person name="Hubbard S.S."/>
            <person name="Banfield J.F."/>
        </authorList>
    </citation>
    <scope>NUCLEOTIDE SEQUENCE [LARGE SCALE GENOMIC DNA]</scope>
</reference>
<evidence type="ECO:0000256" key="5">
    <source>
        <dbReference type="ARBA" id="ARBA00022917"/>
    </source>
</evidence>
<dbReference type="InterPro" id="IPR005225">
    <property type="entry name" value="Small_GTP-bd"/>
</dbReference>
<dbReference type="Proteomes" id="UP000179283">
    <property type="component" value="Unassembled WGS sequence"/>
</dbReference>
<dbReference type="InterPro" id="IPR009000">
    <property type="entry name" value="Transl_B-barrel_sf"/>
</dbReference>
<keyword evidence="5 8" id="KW-0648">Protein biosynthesis</keyword>
<dbReference type="InterPro" id="IPR000795">
    <property type="entry name" value="T_Tr_GTP-bd_dom"/>
</dbReference>
<dbReference type="EMBL" id="MHWD01000011">
    <property type="protein sequence ID" value="OHB04297.1"/>
    <property type="molecule type" value="Genomic_DNA"/>
</dbReference>
<dbReference type="PRINTS" id="PR00315">
    <property type="entry name" value="ELONGATNFCT"/>
</dbReference>
<keyword evidence="3 8" id="KW-0396">Initiation factor</keyword>
<comment type="function">
    <text evidence="8">One of the essential components for the initiation of protein synthesis. Protects formylmethionyl-tRNA from spontaneous hydrolysis and promotes its binding to the 30S ribosomal subunits. Also involved in the hydrolysis of GTP during the formation of the 70S ribosomal complex.</text>
</comment>
<evidence type="ECO:0000256" key="2">
    <source>
        <dbReference type="ARBA" id="ARBA00020675"/>
    </source>
</evidence>
<evidence type="ECO:0000259" key="9">
    <source>
        <dbReference type="PROSITE" id="PS51722"/>
    </source>
</evidence>
<dbReference type="AlphaFoldDB" id="A0A1G2U460"/>
<dbReference type="InterPro" id="IPR027417">
    <property type="entry name" value="P-loop_NTPase"/>
</dbReference>
<dbReference type="NCBIfam" id="TIGR00231">
    <property type="entry name" value="small_GTP"/>
    <property type="match status" value="1"/>
</dbReference>
<evidence type="ECO:0000256" key="1">
    <source>
        <dbReference type="ARBA" id="ARBA00007733"/>
    </source>
</evidence>
<gene>
    <name evidence="10" type="ORF">A2920_03235</name>
</gene>
<evidence type="ECO:0000256" key="3">
    <source>
        <dbReference type="ARBA" id="ARBA00022540"/>
    </source>
</evidence>
<dbReference type="SUPFAM" id="SSF52540">
    <property type="entry name" value="P-loop containing nucleoside triphosphate hydrolases"/>
    <property type="match status" value="1"/>
</dbReference>
<feature type="domain" description="Tr-type G" evidence="9">
    <location>
        <begin position="10"/>
        <end position="183"/>
    </location>
</feature>
<dbReference type="FunFam" id="3.40.50.10050:FF:000001">
    <property type="entry name" value="Translation initiation factor IF-2"/>
    <property type="match status" value="1"/>
</dbReference>
<dbReference type="Pfam" id="PF11987">
    <property type="entry name" value="IF-2"/>
    <property type="match status" value="1"/>
</dbReference>